<sequence>MNLIDLLTTVLAAPLAAGALSLPSPAPADSPADAGPPVLRVVDVTSQGSARHDRLDQAWTDCLIEAGAPTVPADSEPRAVPNSAFSQDTGPVLDWPAPAAAREACASVEPEYPPVLEAATNPDFAAMAQTYVACLEAGDLHVRLLNDENLDWTYRAAYDVPTDSVATEDSCLLGTFGRD</sequence>
<name>A0A6L7F2M2_9ACTN</name>
<evidence type="ECO:0000313" key="2">
    <source>
        <dbReference type="EMBL" id="MXG89754.1"/>
    </source>
</evidence>
<evidence type="ECO:0008006" key="4">
    <source>
        <dbReference type="Google" id="ProtNLM"/>
    </source>
</evidence>
<gene>
    <name evidence="2" type="ORF">GRQ65_09345</name>
</gene>
<comment type="caution">
    <text evidence="2">The sequence shown here is derived from an EMBL/GenBank/DDBJ whole genome shotgun (WGS) entry which is preliminary data.</text>
</comment>
<protein>
    <recommendedName>
        <fullName evidence="4">Septum formation</fullName>
    </recommendedName>
</protein>
<dbReference type="AlphaFoldDB" id="A0A6L7F2M2"/>
<keyword evidence="3" id="KW-1185">Reference proteome</keyword>
<dbReference type="EMBL" id="WUEK01000005">
    <property type="protein sequence ID" value="MXG89754.1"/>
    <property type="molecule type" value="Genomic_DNA"/>
</dbReference>
<evidence type="ECO:0000313" key="3">
    <source>
        <dbReference type="Proteomes" id="UP000473325"/>
    </source>
</evidence>
<proteinExistence type="predicted"/>
<accession>A0A6L7F2M2</accession>
<reference evidence="2 3" key="1">
    <citation type="submission" date="2019-12" db="EMBL/GenBank/DDBJ databases">
        <authorList>
            <person name="Kun Z."/>
        </authorList>
    </citation>
    <scope>NUCLEOTIDE SEQUENCE [LARGE SCALE GENOMIC DNA]</scope>
    <source>
        <strain evidence="2 3">YIM 123512</strain>
    </source>
</reference>
<feature type="signal peptide" evidence="1">
    <location>
        <begin position="1"/>
        <end position="28"/>
    </location>
</feature>
<feature type="chain" id="PRO_5026715661" description="Septum formation" evidence="1">
    <location>
        <begin position="29"/>
        <end position="179"/>
    </location>
</feature>
<organism evidence="2 3">
    <name type="scientific">Nocardioides flavescens</name>
    <dbReference type="NCBI Taxonomy" id="2691959"/>
    <lineage>
        <taxon>Bacteria</taxon>
        <taxon>Bacillati</taxon>
        <taxon>Actinomycetota</taxon>
        <taxon>Actinomycetes</taxon>
        <taxon>Propionibacteriales</taxon>
        <taxon>Nocardioidaceae</taxon>
        <taxon>Nocardioides</taxon>
    </lineage>
</organism>
<keyword evidence="1" id="KW-0732">Signal</keyword>
<dbReference type="RefSeq" id="WP_160877535.1">
    <property type="nucleotide sequence ID" value="NZ_WUEK01000005.1"/>
</dbReference>
<evidence type="ECO:0000256" key="1">
    <source>
        <dbReference type="SAM" id="SignalP"/>
    </source>
</evidence>
<dbReference type="Proteomes" id="UP000473325">
    <property type="component" value="Unassembled WGS sequence"/>
</dbReference>